<organism evidence="15">
    <name type="scientific">Octactis speculum</name>
    <dbReference type="NCBI Taxonomy" id="3111310"/>
    <lineage>
        <taxon>Eukaryota</taxon>
        <taxon>Sar</taxon>
        <taxon>Stramenopiles</taxon>
        <taxon>Ochrophyta</taxon>
        <taxon>Dictyochophyceae</taxon>
        <taxon>Dictyochales</taxon>
        <taxon>Dictyochaceae</taxon>
        <taxon>Octactis</taxon>
    </lineage>
</organism>
<sequence length="1589" mass="174074">MDIQHPESIERVRVYDVAPFRRMVLGAFCALVYAAILPQVYQTMGQPRETAIAQLEEIEARKPVDSGPARVWVGGKLVNDAMLEDQVIGDEHELFGDSASSSSPSADGSVSGEGADDWRKAFEGTEIGSVEKELTDEEGRPLPSRYLPSAVSCAAIFFAVTLTALFFLLCRWLVWFKALTLFAPATEIKEGSFVLVQPLSHHGKAEITPVVKSKQTGMPCFVFQRQKYDLLRPLAHDYADMSEDCVGKGAENGAVRKVTCPIDYPVDYYAKSQGLSSEDVQQRIDLYGKNIVRVPTPKIFQLIKEQLLSPIVIFQVFCAILWMLDEYWQYTIFTLFSIVMFEATTAFQRLRTFSTLGSMASKPTPLQVYRDGKWSQLTTEDLLPGDLISFTRRAPAPPPGPRGKKQRITGGPDAPAANKKSAQATDAVPCDLIILSGSAVVNEATLTGESVPQMKDALKVDAHEKKSLNVDGAHRVHTLFSGTSVVVASPAAEDDNTAHPVKTPDGGCLCLVLRTGFSSSQGELMQMIEFSTQQVSADSKETGLALLVLLCFAIASAGYVLKKGLAKGDRTTHELLLKCVIIITSVVPRQLPMQMAMAVNTALMALMKNGIFCTEPFRVPFAGKISHCLFDKTGTLTTDQLVPMGVVNNMPGAVKAAAVRPMVDVNVARAEAALVLGACHSLVHMEGVGVVGDPIEIAALKGVEWSYDATTQVARPGQWNIAEKALEEEEKAVETLGATEKTAKEKAQVRVVELQKSIKVQKQRAADSPVSSVQILQRHHFNSELQRMSVVCSVNWKKEVPSSMADADSINGSERTWCFVKGSPEAIRELLTPELIPAWYDASYGAMAEEGMRVLALAYKPGNGLENAPRSQVESNLQFAGFIAFNCKTRSDSPIVIRALQESGHKVSMLTGDAPLTAYFVAKDVGLCRQTPKGKTNTTDCALALERRVDDEGECVGFEWVGVLAADKEQRVPFEPGKLKALAQKHDLVTLESNWEDAAESLGDEAGQRLWEEVGAISVLARCSPQGKAKVIRSLQAASHHNFVLMCGDGGNDVGALKQADVGVALLSGYGNTNTTGAAKPEDGEAKSAEDALNAQTKALEKRSSEAMSLRKTLMNKKQKELMSRQQEWLKEEMQARAERGEDTGVFGTIAAVKTVTQRIRAEMGKENQAISRKHGNVFDSSDDPKDPQADLMAGLDESMPIVRPGDASKAAPFTSRTPSVSCVVKLIRQGRCTLLSALQQQQIMMLECIISAYALSALSLEGARSSERQMMASGWLIMVASLAFSYTKHIEEMHPVRPLRSLFHPAIFLSMMGQAMIHVGCMWYGVKIATEAMGPELLKEVLTFHKMAKAKTLPEQQAADDDVWAELWMAWQTPFMPNLLNTVVFLVETSQMIAVLFVNYKGRPWMKGLLENHPLFLSVFLCVAGVAACAWGMSPELNNLIHLAPFPDDVFRWKVMTLVCLSLVGTFIWDRIITAIFAPKVFGAMCQEAKKTTFADLVPVFATAAKVAGGLFVLATGNILLLGAIGYYYFVIRKKQQKKNKGALTVKCDSVQRNKRKESLSRLEKENRHDTCAKHGFWAWMFQLKVDH</sequence>
<feature type="transmembrane region" description="Helical" evidence="12">
    <location>
        <begin position="146"/>
        <end position="169"/>
    </location>
</feature>
<dbReference type="InterPro" id="IPR036412">
    <property type="entry name" value="HAD-like_sf"/>
</dbReference>
<dbReference type="SUPFAM" id="SSF81653">
    <property type="entry name" value="Calcium ATPase, transduction domain A"/>
    <property type="match status" value="1"/>
</dbReference>
<dbReference type="InterPro" id="IPR044492">
    <property type="entry name" value="P_typ_ATPase_HD_dom"/>
</dbReference>
<evidence type="ECO:0000259" key="13">
    <source>
        <dbReference type="Pfam" id="PF00122"/>
    </source>
</evidence>
<feature type="region of interest" description="Disordered" evidence="11">
    <location>
        <begin position="390"/>
        <end position="422"/>
    </location>
</feature>
<gene>
    <name evidence="15" type="ORF">DSPE1174_LOCUS33608</name>
</gene>
<dbReference type="GO" id="GO:0140358">
    <property type="term" value="F:P-type transmembrane transporter activity"/>
    <property type="evidence" value="ECO:0007669"/>
    <property type="project" value="InterPro"/>
</dbReference>
<keyword evidence="3" id="KW-0479">Metal-binding</keyword>
<dbReference type="GO" id="GO:0046872">
    <property type="term" value="F:metal ion binding"/>
    <property type="evidence" value="ECO:0007669"/>
    <property type="project" value="UniProtKB-KW"/>
</dbReference>
<proteinExistence type="predicted"/>
<reference evidence="15" key="1">
    <citation type="submission" date="2021-01" db="EMBL/GenBank/DDBJ databases">
        <authorList>
            <person name="Corre E."/>
            <person name="Pelletier E."/>
            <person name="Niang G."/>
            <person name="Scheremetjew M."/>
            <person name="Finn R."/>
            <person name="Kale V."/>
            <person name="Holt S."/>
            <person name="Cochrane G."/>
            <person name="Meng A."/>
            <person name="Brown T."/>
            <person name="Cohen L."/>
        </authorList>
    </citation>
    <scope>NUCLEOTIDE SEQUENCE</scope>
    <source>
        <strain evidence="15">CCMP1381</strain>
    </source>
</reference>
<dbReference type="Gene3D" id="3.40.50.1000">
    <property type="entry name" value="HAD superfamily/HAD-like"/>
    <property type="match status" value="1"/>
</dbReference>
<evidence type="ECO:0000256" key="9">
    <source>
        <dbReference type="ARBA" id="ARBA00023136"/>
    </source>
</evidence>
<dbReference type="Pfam" id="PF00690">
    <property type="entry name" value="Cation_ATPase_N"/>
    <property type="match status" value="1"/>
</dbReference>
<dbReference type="InterPro" id="IPR008250">
    <property type="entry name" value="ATPase_P-typ_transduc_dom_A_sf"/>
</dbReference>
<evidence type="ECO:0000256" key="1">
    <source>
        <dbReference type="ARBA" id="ARBA00004141"/>
    </source>
</evidence>
<name>A0A7S2MSH4_9STRA</name>
<dbReference type="InterPro" id="IPR023298">
    <property type="entry name" value="ATPase_P-typ_TM_dom_sf"/>
</dbReference>
<dbReference type="SUPFAM" id="SSF56784">
    <property type="entry name" value="HAD-like"/>
    <property type="match status" value="1"/>
</dbReference>
<dbReference type="GO" id="GO:0019829">
    <property type="term" value="F:ATPase-coupled monoatomic cation transmembrane transporter activity"/>
    <property type="evidence" value="ECO:0007669"/>
    <property type="project" value="TreeGrafter"/>
</dbReference>
<keyword evidence="10" id="KW-0175">Coiled coil</keyword>
<evidence type="ECO:0000256" key="11">
    <source>
        <dbReference type="SAM" id="MobiDB-lite"/>
    </source>
</evidence>
<dbReference type="InterPro" id="IPR059000">
    <property type="entry name" value="ATPase_P-type_domA"/>
</dbReference>
<evidence type="ECO:0000256" key="4">
    <source>
        <dbReference type="ARBA" id="ARBA00022741"/>
    </source>
</evidence>
<keyword evidence="5" id="KW-0067">ATP-binding</keyword>
<feature type="transmembrane region" description="Helical" evidence="12">
    <location>
        <begin position="1416"/>
        <end position="1435"/>
    </location>
</feature>
<dbReference type="InterPro" id="IPR023299">
    <property type="entry name" value="ATPase_P-typ_cyto_dom_N"/>
</dbReference>
<keyword evidence="2 12" id="KW-0812">Transmembrane</keyword>
<feature type="domain" description="Cation-transporting P-type ATPase N-terminal" evidence="14">
    <location>
        <begin position="272"/>
        <end position="322"/>
    </location>
</feature>
<evidence type="ECO:0000259" key="14">
    <source>
        <dbReference type="Pfam" id="PF00690"/>
    </source>
</evidence>
<dbReference type="SFLD" id="SFLDF00027">
    <property type="entry name" value="p-type_atpase"/>
    <property type="match status" value="1"/>
</dbReference>
<evidence type="ECO:0000256" key="2">
    <source>
        <dbReference type="ARBA" id="ARBA00022692"/>
    </source>
</evidence>
<feature type="transmembrane region" description="Helical" evidence="12">
    <location>
        <begin position="1303"/>
        <end position="1327"/>
    </location>
</feature>
<feature type="compositionally biased region" description="Low complexity" evidence="11">
    <location>
        <begin position="96"/>
        <end position="112"/>
    </location>
</feature>
<evidence type="ECO:0000256" key="10">
    <source>
        <dbReference type="SAM" id="Coils"/>
    </source>
</evidence>
<dbReference type="EMBL" id="HBGS01064393">
    <property type="protein sequence ID" value="CAD9499777.1"/>
    <property type="molecule type" value="Transcribed_RNA"/>
</dbReference>
<evidence type="ECO:0000256" key="6">
    <source>
        <dbReference type="ARBA" id="ARBA00022842"/>
    </source>
</evidence>
<dbReference type="SFLD" id="SFLDG00002">
    <property type="entry name" value="C1.7:_P-type_atpase_like"/>
    <property type="match status" value="1"/>
</dbReference>
<keyword evidence="6" id="KW-0460">Magnesium</keyword>
<feature type="transmembrane region" description="Helical" evidence="12">
    <location>
        <begin position="330"/>
        <end position="347"/>
    </location>
</feature>
<feature type="transmembrane region" description="Helical" evidence="12">
    <location>
        <begin position="1508"/>
        <end position="1532"/>
    </location>
</feature>
<evidence type="ECO:0000256" key="8">
    <source>
        <dbReference type="ARBA" id="ARBA00022989"/>
    </source>
</evidence>
<evidence type="ECO:0000256" key="3">
    <source>
        <dbReference type="ARBA" id="ARBA00022723"/>
    </source>
</evidence>
<feature type="transmembrane region" description="Helical" evidence="12">
    <location>
        <begin position="20"/>
        <end position="41"/>
    </location>
</feature>
<dbReference type="PANTHER" id="PTHR45630">
    <property type="entry name" value="CATION-TRANSPORTING ATPASE-RELATED"/>
    <property type="match status" value="1"/>
</dbReference>
<feature type="transmembrane region" description="Helical" evidence="12">
    <location>
        <begin position="543"/>
        <end position="561"/>
    </location>
</feature>
<feature type="coiled-coil region" evidence="10">
    <location>
        <begin position="726"/>
        <end position="764"/>
    </location>
</feature>
<dbReference type="Gene3D" id="3.40.1110.10">
    <property type="entry name" value="Calcium-transporting ATPase, cytoplasmic domain N"/>
    <property type="match status" value="1"/>
</dbReference>
<accession>A0A7S2MSH4</accession>
<dbReference type="InterPro" id="IPR023214">
    <property type="entry name" value="HAD_sf"/>
</dbReference>
<feature type="transmembrane region" description="Helical" evidence="12">
    <location>
        <begin position="307"/>
        <end position="324"/>
    </location>
</feature>
<dbReference type="Gene3D" id="2.70.150.10">
    <property type="entry name" value="Calcium-transporting ATPase, cytoplasmic transduction domain A"/>
    <property type="match status" value="1"/>
</dbReference>
<keyword evidence="4" id="KW-0547">Nucleotide-binding</keyword>
<feature type="transmembrane region" description="Helical" evidence="12">
    <location>
        <begin position="1380"/>
        <end position="1401"/>
    </location>
</feature>
<evidence type="ECO:0000256" key="7">
    <source>
        <dbReference type="ARBA" id="ARBA00022967"/>
    </source>
</evidence>
<dbReference type="SFLD" id="SFLDS00003">
    <property type="entry name" value="Haloacid_Dehalogenase"/>
    <property type="match status" value="1"/>
</dbReference>
<dbReference type="GO" id="GO:0016020">
    <property type="term" value="C:membrane"/>
    <property type="evidence" value="ECO:0007669"/>
    <property type="project" value="UniProtKB-SubCell"/>
</dbReference>
<dbReference type="InterPro" id="IPR006544">
    <property type="entry name" value="P-type_TPase_V"/>
</dbReference>
<feature type="domain" description="P-type ATPase A" evidence="13">
    <location>
        <begin position="424"/>
        <end position="527"/>
    </location>
</feature>
<dbReference type="PRINTS" id="PR00119">
    <property type="entry name" value="CATATPASE"/>
</dbReference>
<keyword evidence="9 12" id="KW-0472">Membrane</keyword>
<evidence type="ECO:0008006" key="16">
    <source>
        <dbReference type="Google" id="ProtNLM"/>
    </source>
</evidence>
<evidence type="ECO:0000256" key="12">
    <source>
        <dbReference type="SAM" id="Phobius"/>
    </source>
</evidence>
<dbReference type="SUPFAM" id="SSF81665">
    <property type="entry name" value="Calcium ATPase, transmembrane domain M"/>
    <property type="match status" value="1"/>
</dbReference>
<evidence type="ECO:0000313" key="15">
    <source>
        <dbReference type="EMBL" id="CAD9499777.1"/>
    </source>
</evidence>
<comment type="subcellular location">
    <subcellularLocation>
        <location evidence="1">Membrane</location>
        <topology evidence="1">Multi-pass membrane protein</topology>
    </subcellularLocation>
</comment>
<evidence type="ECO:0000256" key="5">
    <source>
        <dbReference type="ARBA" id="ARBA00022840"/>
    </source>
</evidence>
<feature type="region of interest" description="Disordered" evidence="11">
    <location>
        <begin position="94"/>
        <end position="115"/>
    </location>
</feature>
<dbReference type="PANTHER" id="PTHR45630:SF6">
    <property type="entry name" value="CATION-TRANSPORTING P-TYPE ATPASE N-TERMINAL DOMAIN-CONTAINING PROTEIN"/>
    <property type="match status" value="1"/>
</dbReference>
<dbReference type="InterPro" id="IPR004014">
    <property type="entry name" value="ATPase_P-typ_cation-transptr_N"/>
</dbReference>
<dbReference type="Pfam" id="PF13246">
    <property type="entry name" value="Cation_ATPase"/>
    <property type="match status" value="1"/>
</dbReference>
<dbReference type="SUPFAM" id="SSF81660">
    <property type="entry name" value="Metal cation-transporting ATPase, ATP-binding domain N"/>
    <property type="match status" value="1"/>
</dbReference>
<dbReference type="GO" id="GO:0005524">
    <property type="term" value="F:ATP binding"/>
    <property type="evidence" value="ECO:0007669"/>
    <property type="project" value="UniProtKB-KW"/>
</dbReference>
<protein>
    <recommendedName>
        <fullName evidence="16">Cation-transporting ATPase</fullName>
    </recommendedName>
</protein>
<keyword evidence="7" id="KW-1278">Translocase</keyword>
<feature type="transmembrane region" description="Helical" evidence="12">
    <location>
        <begin position="1456"/>
        <end position="1479"/>
    </location>
</feature>
<dbReference type="Pfam" id="PF00122">
    <property type="entry name" value="E1-E2_ATPase"/>
    <property type="match status" value="1"/>
</dbReference>
<dbReference type="NCBIfam" id="TIGR01657">
    <property type="entry name" value="P-ATPase-V"/>
    <property type="match status" value="1"/>
</dbReference>
<keyword evidence="8 12" id="KW-1133">Transmembrane helix</keyword>